<dbReference type="InterPro" id="IPR012341">
    <property type="entry name" value="6hp_glycosidase-like_sf"/>
</dbReference>
<geneLocation type="mitochondrion" evidence="3"/>
<dbReference type="GO" id="GO:0046872">
    <property type="term" value="F:metal ion binding"/>
    <property type="evidence" value="ECO:0007669"/>
    <property type="project" value="UniProtKB-KW"/>
</dbReference>
<feature type="binding site" evidence="1">
    <location>
        <position position="433"/>
    </location>
    <ligand>
        <name>Zn(2+)</name>
        <dbReference type="ChEBI" id="CHEBI:29105"/>
    </ligand>
</feature>
<dbReference type="GO" id="GO:0031179">
    <property type="term" value="P:peptide modification"/>
    <property type="evidence" value="ECO:0007669"/>
    <property type="project" value="InterPro"/>
</dbReference>
<feature type="binding site" evidence="1">
    <location>
        <position position="432"/>
    </location>
    <ligand>
        <name>Zn(2+)</name>
        <dbReference type="ChEBI" id="CHEBI:29105"/>
    </ligand>
</feature>
<dbReference type="Proteomes" id="UP000039324">
    <property type="component" value="Unassembled WGS sequence"/>
</dbReference>
<dbReference type="PANTHER" id="PTHR12736:SF7">
    <property type="entry name" value="LANC-LIKE PROTEIN 3"/>
    <property type="match status" value="1"/>
</dbReference>
<proteinExistence type="predicted"/>
<keyword evidence="4" id="KW-1185">Reference proteome</keyword>
<accession>A0A0G4IZG5</accession>
<dbReference type="AlphaFoldDB" id="A0A0G4IZG5"/>
<dbReference type="InterPro" id="IPR007822">
    <property type="entry name" value="LANC-like"/>
</dbReference>
<evidence type="ECO:0000313" key="2">
    <source>
        <dbReference type="EMBL" id="CEP00529.1"/>
    </source>
</evidence>
<keyword evidence="1" id="KW-0479">Metal-binding</keyword>
<evidence type="ECO:0000313" key="4">
    <source>
        <dbReference type="Proteomes" id="UP000039324"/>
    </source>
</evidence>
<dbReference type="SMART" id="SM01260">
    <property type="entry name" value="LANC_like"/>
    <property type="match status" value="1"/>
</dbReference>
<dbReference type="GO" id="GO:0005886">
    <property type="term" value="C:plasma membrane"/>
    <property type="evidence" value="ECO:0007669"/>
    <property type="project" value="TreeGrafter"/>
</dbReference>
<dbReference type="GO" id="GO:0005975">
    <property type="term" value="P:carbohydrate metabolic process"/>
    <property type="evidence" value="ECO:0007669"/>
    <property type="project" value="InterPro"/>
</dbReference>
<name>A0A0G4IZG5_PLABS</name>
<dbReference type="PANTHER" id="PTHR12736">
    <property type="entry name" value="LANC-LIKE PROTEIN"/>
    <property type="match status" value="1"/>
</dbReference>
<dbReference type="Proteomes" id="UP000290189">
    <property type="component" value="Unassembled WGS sequence"/>
</dbReference>
<gene>
    <name evidence="2" type="ORF">PBRA_001583</name>
    <name evidence="3" type="ORF">PLBR_LOCUS1188</name>
</gene>
<protein>
    <submittedName>
        <fullName evidence="2">Uncharacterized protein</fullName>
    </submittedName>
</protein>
<evidence type="ECO:0000313" key="3">
    <source>
        <dbReference type="EMBL" id="SPQ93973.1"/>
    </source>
</evidence>
<dbReference type="EMBL" id="CDSF01000101">
    <property type="protein sequence ID" value="CEP00529.1"/>
    <property type="molecule type" value="Genomic_DNA"/>
</dbReference>
<organism evidence="2 4">
    <name type="scientific">Plasmodiophora brassicae</name>
    <name type="common">Clubroot disease agent</name>
    <dbReference type="NCBI Taxonomy" id="37360"/>
    <lineage>
        <taxon>Eukaryota</taxon>
        <taxon>Sar</taxon>
        <taxon>Rhizaria</taxon>
        <taxon>Endomyxa</taxon>
        <taxon>Phytomyxea</taxon>
        <taxon>Plasmodiophorida</taxon>
        <taxon>Plasmodiophoridae</taxon>
        <taxon>Plasmodiophora</taxon>
    </lineage>
</organism>
<dbReference type="Pfam" id="PF05147">
    <property type="entry name" value="LANC_like"/>
    <property type="match status" value="1"/>
</dbReference>
<dbReference type="EMBL" id="OVEO01000002">
    <property type="protein sequence ID" value="SPQ93973.1"/>
    <property type="molecule type" value="Genomic_DNA"/>
</dbReference>
<reference evidence="2 4" key="1">
    <citation type="submission" date="2015-02" db="EMBL/GenBank/DDBJ databases">
        <authorList>
            <person name="Chooi Y.-H."/>
        </authorList>
    </citation>
    <scope>NUCLEOTIDE SEQUENCE [LARGE SCALE GENOMIC DNA]</scope>
    <source>
        <strain evidence="2">E3</strain>
    </source>
</reference>
<keyword evidence="3" id="KW-0496">Mitochondrion</keyword>
<dbReference type="Gene3D" id="1.50.10.10">
    <property type="match status" value="1"/>
</dbReference>
<dbReference type="CDD" id="cd04794">
    <property type="entry name" value="euk_LANCL"/>
    <property type="match status" value="1"/>
</dbReference>
<dbReference type="PRINTS" id="PR01950">
    <property type="entry name" value="LANCSUPER"/>
</dbReference>
<sequence>MQGGRARYFENPYVSNAVQFNRLRNRVDMASHGIQVSVLERAVTLLEVVHNGVVDSLSAICNPAVTVEPGVERTLGLHLYTGTLAGFAFTVDRLAQTLRRLRTPLQQEFDMGSILGKLNAFKCVFRPVLPPTNRVWTEVVPDDDSFEMAHHARQQTIDTTIDKMTSLAEQVYGLCIAAEDHLRGAHRASGHSGTRMNTFLEGDLGVRACLHAVMSKRAGSHPHRLVSEHAERRWVQEAKAAIEVAERSGARRHHDELLYGRAGVLYSLLYAARSGSYDNVVDDGIQSISEIILQSGRAVARDLGSDWPLAYEFHDKQYLGAAHGLAGIVYVLLHVRLKDERLDRDVMDVAERCLNRMVSHLQLSTGNFPSKVYARADSRREGDLVQWCHGAPGIVPLLCRVRASESRMPAAISSALDHIWQRGLLTKGVGLCHGIAGNGYAFLHGMQFPDRRVDCLVKAVAFAEFAWDNIDALLDVPDHPLSLMEGVAGFVCFLLDLVLVLAGDRMIGFPGFDLT</sequence>
<feature type="binding site" evidence="1">
    <location>
        <position position="388"/>
    </location>
    <ligand>
        <name>Zn(2+)</name>
        <dbReference type="ChEBI" id="CHEBI:29105"/>
    </ligand>
</feature>
<dbReference type="OrthoDB" id="10257263at2759"/>
<evidence type="ECO:0000313" key="5">
    <source>
        <dbReference type="Proteomes" id="UP000290189"/>
    </source>
</evidence>
<keyword evidence="1" id="KW-0862">Zinc</keyword>
<evidence type="ECO:0000256" key="1">
    <source>
        <dbReference type="PIRSR" id="PIRSR607822-1"/>
    </source>
</evidence>
<dbReference type="SUPFAM" id="SSF158745">
    <property type="entry name" value="LanC-like"/>
    <property type="match status" value="1"/>
</dbReference>
<reference evidence="3 5" key="2">
    <citation type="submission" date="2018-03" db="EMBL/GenBank/DDBJ databases">
        <authorList>
            <person name="Fogelqvist J."/>
        </authorList>
    </citation>
    <scope>NUCLEOTIDE SEQUENCE [LARGE SCALE GENOMIC DNA]</scope>
</reference>